<dbReference type="SUPFAM" id="SSF53474">
    <property type="entry name" value="alpha/beta-Hydrolases"/>
    <property type="match status" value="1"/>
</dbReference>
<name>A0ABY4CCX9_9BACT</name>
<keyword evidence="1" id="KW-0732">Signal</keyword>
<accession>A0ABY4CCX9</accession>
<dbReference type="RefSeq" id="WP_243540645.1">
    <property type="nucleotide sequence ID" value="NZ_CP093442.1"/>
</dbReference>
<gene>
    <name evidence="2" type="ORF">MNR06_07655</name>
</gene>
<feature type="signal peptide" evidence="1">
    <location>
        <begin position="1"/>
        <end position="24"/>
    </location>
</feature>
<evidence type="ECO:0000313" key="2">
    <source>
        <dbReference type="EMBL" id="UOF02826.1"/>
    </source>
</evidence>
<evidence type="ECO:0000256" key="1">
    <source>
        <dbReference type="SAM" id="SignalP"/>
    </source>
</evidence>
<sequence length="1334" mass="149743">MKSKKTSFQSVATSILIGSLTFGAASKSVAFDLPFKPKPAAAASKKVEQTKTVFLAVDGLSYYAFLAAQKQGLFKDFTNYGAHIAPFPSMTDLSWATMTHTSDLFGAAGRIKSVEATYFDESTQTVQGDPRDYYRRLAFPKYYMGAFDSFFNPYVEALMYFPTEEVPKLEIKTVVDELASAKAKPVHTGYIGAIDSTAHTQLNRLFPVMRVLDTELQRLIKSSKDKGQDIEVILVSDHGNIGRFHEGQPEQELLGVDLNKAIESAGFNNVQQLKGAKDVAVPLMALGTWAPVYLKERKETRSLIQGLRQHNWFDLAVYLNRNSSSETLMTVVSSDGEAKVQFDKKTHLYYYYPESGNPLQIDKLYHSSKTAPKAMKATEVLNLTAKTAYPDSIFRLIESASERNFDFPDFILTLKDGYYIQSSLGAFTKMYRTHGSLTAASSFGLVASNKRKIPGQIRSKDILSFLGVNPKELFGNTEKRHATTGKESLKEVLANYQQGVETQAKDLSQKRIFQHITRFVSDTRPYFLVSEMKSFMSAFKFDPFKQPGSQTLSPMNFDISKFDVTSMISPEDIGALTDAVLTSGSVENLMNDPRVEKIKDKVDMLQGNKMANLDLTHQDLSGDNDFMKNIVDFVLPAKRAAMKMYQMPYLLERSIVVQEKAFLQDSRDMLFARKWINNKESASQSFKELNAQFQTATMAQTLLKEAIKEAELEDRIYPTPLTQIYNQKLEDLTIVYIPGIYNSIFDKEIFSLGLNGLADEMGLRVIQPPVESGCSSDYNADVILNYLREDFKARTQRGHSNPRYLILGYSKGAVDALAAFTKNPTFISNNVKAFVSIAAPLHGSSILNTTDLPFMLVSALSENKIPEICQKEKTAAKSITPTAMEAFWRKNERGLTGLTRYFSVTFESDPEDSHIFMKATKIIGQFEENNDGVVTTSSSKFPQALKAVDLGTIKADHLAGILSSRFNQKAFMKGVVKTLAEVNISDDKQNLTWNSKVILAAANSRATAERTYYRWFKDNIAKVYSLKNENFVDFVVYSNSWEMNQQLLPKINDPADNYEVKTKLPQSQWRFDPYAVLDVAKLPDIMAGVRVAPVTKTNLPEGINITYNHKNMVHFRMDHQFNYESRSPGGLDDNKDFGYVTADFDGDKDWALMKSKNNSIRMTTLAYRFSPTEYANMNLKLAVTKGVNGADPVKGRSGKDDSAFQVWFTIRDGKANGDRGIVDPKNDKVFLFGYYWGDEAQGEIRKAGDIFENHYSNKNIVVATLPLAKQLLLNNQDMLGKAQDYKRNLAADLKKAFPDKNVEDLDIVAITIQHDSNDAEDSSEAYFKSLSFQP</sequence>
<keyword evidence="3" id="KW-1185">Reference proteome</keyword>
<organism evidence="2 3">
    <name type="scientific">Bdellovibrio reynosensis</name>
    <dbReference type="NCBI Taxonomy" id="2835041"/>
    <lineage>
        <taxon>Bacteria</taxon>
        <taxon>Pseudomonadati</taxon>
        <taxon>Bdellovibrionota</taxon>
        <taxon>Bdellovibrionia</taxon>
        <taxon>Bdellovibrionales</taxon>
        <taxon>Pseudobdellovibrionaceae</taxon>
        <taxon>Bdellovibrio</taxon>
    </lineage>
</organism>
<dbReference type="EMBL" id="CP093442">
    <property type="protein sequence ID" value="UOF02826.1"/>
    <property type="molecule type" value="Genomic_DNA"/>
</dbReference>
<dbReference type="SUPFAM" id="SSF53649">
    <property type="entry name" value="Alkaline phosphatase-like"/>
    <property type="match status" value="1"/>
</dbReference>
<dbReference type="InterPro" id="IPR029058">
    <property type="entry name" value="AB_hydrolase_fold"/>
</dbReference>
<feature type="chain" id="PRO_5047429337" evidence="1">
    <location>
        <begin position="25"/>
        <end position="1334"/>
    </location>
</feature>
<evidence type="ECO:0000313" key="3">
    <source>
        <dbReference type="Proteomes" id="UP000830116"/>
    </source>
</evidence>
<dbReference type="Gene3D" id="3.40.50.1820">
    <property type="entry name" value="alpha/beta hydrolase"/>
    <property type="match status" value="1"/>
</dbReference>
<protein>
    <submittedName>
        <fullName evidence="2">DUF3047 domain-containing protein</fullName>
    </submittedName>
</protein>
<proteinExistence type="predicted"/>
<dbReference type="InterPro" id="IPR017850">
    <property type="entry name" value="Alkaline_phosphatase_core_sf"/>
</dbReference>
<dbReference type="Proteomes" id="UP000830116">
    <property type="component" value="Chromosome"/>
</dbReference>
<reference evidence="2" key="1">
    <citation type="submission" date="2022-03" db="EMBL/GenBank/DDBJ databases">
        <title>Genome Identification and Characterization of new species Bdellovibrio reynosense LBG001 sp. nov. from a Mexico soil sample.</title>
        <authorList>
            <person name="Camilli A."/>
            <person name="Ajao Y."/>
            <person name="Guo X."/>
        </authorList>
    </citation>
    <scope>NUCLEOTIDE SEQUENCE</scope>
    <source>
        <strain evidence="2">LBG001</strain>
    </source>
</reference>